<comment type="caution">
    <text evidence="5">The sequence shown here is derived from an EMBL/GenBank/DDBJ whole genome shotgun (WGS) entry which is preliminary data.</text>
</comment>
<dbReference type="SUPFAM" id="SSF46689">
    <property type="entry name" value="Homeodomain-like"/>
    <property type="match status" value="1"/>
</dbReference>
<proteinExistence type="predicted"/>
<dbReference type="OrthoDB" id="7191628at2"/>
<dbReference type="InterPro" id="IPR009057">
    <property type="entry name" value="Homeodomain-like_sf"/>
</dbReference>
<dbReference type="Gene3D" id="1.10.10.60">
    <property type="entry name" value="Homeodomain-like"/>
    <property type="match status" value="1"/>
</dbReference>
<dbReference type="InterPro" id="IPR035418">
    <property type="entry name" value="AraC-bd_2"/>
</dbReference>
<accession>A0A6I4U0L1</accession>
<reference evidence="5 6" key="1">
    <citation type="submission" date="2019-12" db="EMBL/GenBank/DDBJ databases">
        <title>Genomic-based taxomic classification of the family Erythrobacteraceae.</title>
        <authorList>
            <person name="Xu L."/>
        </authorList>
    </citation>
    <scope>NUCLEOTIDE SEQUENCE [LARGE SCALE GENOMIC DNA]</scope>
    <source>
        <strain evidence="5 6">S36</strain>
    </source>
</reference>
<evidence type="ECO:0000313" key="6">
    <source>
        <dbReference type="Proteomes" id="UP000469430"/>
    </source>
</evidence>
<evidence type="ECO:0000259" key="4">
    <source>
        <dbReference type="PROSITE" id="PS01124"/>
    </source>
</evidence>
<evidence type="ECO:0000313" key="5">
    <source>
        <dbReference type="EMBL" id="MXP00498.1"/>
    </source>
</evidence>
<dbReference type="EMBL" id="WTYJ01000004">
    <property type="protein sequence ID" value="MXP00498.1"/>
    <property type="molecule type" value="Genomic_DNA"/>
</dbReference>
<keyword evidence="3" id="KW-0804">Transcription</keyword>
<name>A0A6I4U0L1_9SPHN</name>
<keyword evidence="1" id="KW-0805">Transcription regulation</keyword>
<keyword evidence="2" id="KW-0238">DNA-binding</keyword>
<feature type="domain" description="HTH araC/xylS-type" evidence="4">
    <location>
        <begin position="215"/>
        <end position="322"/>
    </location>
</feature>
<sequence length="338" mass="38099">MEADAFRQFNVSQVGAEQRLRYWEDVVAKTTSPIAFSPEGEDDFRSSMIQGSFQRFTYSQVDSSALNAFRGKEHTRNCRGFIHLCLQLSGSGEIYSNGETRIAGENSLILYDEATLFRFKSRAAVRTIAVGFPASLVMARLPAYRDIVLRPMDGTLGINQVLHASMLAMDRLFAEHRMRYFSYPVFLGLIDLLAASIEEAGDCRTSISTMAAWAGKIRAHVEANLDDPNLSPASIASQFGISPRYLRLIFAEGQDQPGGGETLRRFILRRRLEECAIMLALPEASYGSITTLAYNWGFSDSSYFARRFVEHYGLTPRDYRAEKMRQKEREQVLLETTS</sequence>
<evidence type="ECO:0000256" key="1">
    <source>
        <dbReference type="ARBA" id="ARBA00023015"/>
    </source>
</evidence>
<dbReference type="PANTHER" id="PTHR43280">
    <property type="entry name" value="ARAC-FAMILY TRANSCRIPTIONAL REGULATOR"/>
    <property type="match status" value="1"/>
</dbReference>
<evidence type="ECO:0000256" key="2">
    <source>
        <dbReference type="ARBA" id="ARBA00023125"/>
    </source>
</evidence>
<dbReference type="Pfam" id="PF14525">
    <property type="entry name" value="AraC_binding_2"/>
    <property type="match status" value="1"/>
</dbReference>
<dbReference type="PROSITE" id="PS01124">
    <property type="entry name" value="HTH_ARAC_FAMILY_2"/>
    <property type="match status" value="1"/>
</dbReference>
<organism evidence="5 6">
    <name type="scientific">Croceibacterium xixiisoli</name>
    <dbReference type="NCBI Taxonomy" id="1476466"/>
    <lineage>
        <taxon>Bacteria</taxon>
        <taxon>Pseudomonadati</taxon>
        <taxon>Pseudomonadota</taxon>
        <taxon>Alphaproteobacteria</taxon>
        <taxon>Sphingomonadales</taxon>
        <taxon>Erythrobacteraceae</taxon>
        <taxon>Croceibacterium</taxon>
    </lineage>
</organism>
<dbReference type="InterPro" id="IPR020449">
    <property type="entry name" value="Tscrpt_reg_AraC-type_HTH"/>
</dbReference>
<dbReference type="GO" id="GO:0003700">
    <property type="term" value="F:DNA-binding transcription factor activity"/>
    <property type="evidence" value="ECO:0007669"/>
    <property type="project" value="InterPro"/>
</dbReference>
<dbReference type="PRINTS" id="PR00032">
    <property type="entry name" value="HTHARAC"/>
</dbReference>
<keyword evidence="6" id="KW-1185">Reference proteome</keyword>
<dbReference type="InterPro" id="IPR018060">
    <property type="entry name" value="HTH_AraC"/>
</dbReference>
<dbReference type="GO" id="GO:0043565">
    <property type="term" value="F:sequence-specific DNA binding"/>
    <property type="evidence" value="ECO:0007669"/>
    <property type="project" value="InterPro"/>
</dbReference>
<protein>
    <submittedName>
        <fullName evidence="5">Helix-turn-helix domain-containing protein</fullName>
    </submittedName>
</protein>
<evidence type="ECO:0000256" key="3">
    <source>
        <dbReference type="ARBA" id="ARBA00023163"/>
    </source>
</evidence>
<gene>
    <name evidence="5" type="ORF">GRI97_16025</name>
</gene>
<dbReference type="SMART" id="SM00342">
    <property type="entry name" value="HTH_ARAC"/>
    <property type="match status" value="1"/>
</dbReference>
<dbReference type="AlphaFoldDB" id="A0A6I4U0L1"/>
<dbReference type="RefSeq" id="WP_161392241.1">
    <property type="nucleotide sequence ID" value="NZ_JBHSCP010000003.1"/>
</dbReference>
<dbReference type="Proteomes" id="UP000469430">
    <property type="component" value="Unassembled WGS sequence"/>
</dbReference>
<dbReference type="PANTHER" id="PTHR43280:SF31">
    <property type="entry name" value="TRANSCRIPTIONAL REGULATORY PROTEIN"/>
    <property type="match status" value="1"/>
</dbReference>
<dbReference type="Pfam" id="PF12833">
    <property type="entry name" value="HTH_18"/>
    <property type="match status" value="1"/>
</dbReference>